<accession>A0A7C4JLE8</accession>
<evidence type="ECO:0000256" key="2">
    <source>
        <dbReference type="ARBA" id="ARBA00023002"/>
    </source>
</evidence>
<comment type="caution">
    <text evidence="6">The sequence shown here is derived from an EMBL/GenBank/DDBJ whole genome shotgun (WGS) entry which is preliminary data.</text>
</comment>
<proteinExistence type="predicted"/>
<dbReference type="EMBL" id="DTBE01000056">
    <property type="protein sequence ID" value="HGQ59488.1"/>
    <property type="molecule type" value="Genomic_DNA"/>
</dbReference>
<dbReference type="PANTHER" id="PTHR43366:SF1">
    <property type="entry name" value="PYRUVATE SYNTHASE SUBUNIT PORC"/>
    <property type="match status" value="1"/>
</dbReference>
<name>A0A7C4JLE8_STAMA</name>
<evidence type="ECO:0000256" key="3">
    <source>
        <dbReference type="ARBA" id="ARBA00049357"/>
    </source>
</evidence>
<evidence type="ECO:0000259" key="4">
    <source>
        <dbReference type="Pfam" id="PF01558"/>
    </source>
</evidence>
<dbReference type="InterPro" id="IPR051626">
    <property type="entry name" value="Oxidoreductase_gamma_subunit"/>
</dbReference>
<dbReference type="InterPro" id="IPR011894">
    <property type="entry name" value="PorC_KorC"/>
</dbReference>
<dbReference type="Gene3D" id="3.40.920.10">
    <property type="entry name" value="Pyruvate-ferredoxin oxidoreductase, PFOR, domain III"/>
    <property type="match status" value="1"/>
</dbReference>
<dbReference type="EMBL" id="DTBP01000005">
    <property type="protein sequence ID" value="HGQ73517.1"/>
    <property type="molecule type" value="Genomic_DNA"/>
</dbReference>
<reference evidence="6" key="1">
    <citation type="journal article" date="2020" name="mSystems">
        <title>Genome- and Community-Level Interaction Insights into Carbon Utilization and Element Cycling Functions of Hydrothermarchaeota in Hydrothermal Sediment.</title>
        <authorList>
            <person name="Zhou Z."/>
            <person name="Liu Y."/>
            <person name="Xu W."/>
            <person name="Pan J."/>
            <person name="Luo Z.H."/>
            <person name="Li M."/>
        </authorList>
    </citation>
    <scope>NUCLEOTIDE SEQUENCE [LARGE SCALE GENOMIC DNA]</scope>
    <source>
        <strain evidence="5">SpSt-638</strain>
        <strain evidence="6">SpSt-648</strain>
    </source>
</reference>
<sequence>MLLETIIYGRGGQGGVTAGNILVLAAMYENLYGQSFPFFGAERRGAPVTAFVRISDKPILRHGMFSEADILIVLDSRLLDIGVVKNIRVRDKGFVIVNYPPEKDLKRDKLNLAGESSIYVVDATRIAMENKLVVAGWPVVNTCILGAFSKATGVIKIDNVIKAIKEYFGGKIGEINAKAAREAYDKTVRIEV</sequence>
<evidence type="ECO:0000256" key="1">
    <source>
        <dbReference type="ARBA" id="ARBA00012822"/>
    </source>
</evidence>
<dbReference type="SUPFAM" id="SSF53323">
    <property type="entry name" value="Pyruvate-ferredoxin oxidoreductase, PFOR, domain III"/>
    <property type="match status" value="1"/>
</dbReference>
<dbReference type="InterPro" id="IPR019752">
    <property type="entry name" value="Pyrv/ketoisovalerate_OxRed_cat"/>
</dbReference>
<keyword evidence="2" id="KW-0560">Oxidoreductase</keyword>
<gene>
    <name evidence="5" type="ORF">ENU09_02065</name>
    <name evidence="6" type="ORF">ENU20_00345</name>
</gene>
<dbReference type="PANTHER" id="PTHR43366">
    <property type="entry name" value="PYRUVATE SYNTHASE SUBUNIT PORC"/>
    <property type="match status" value="1"/>
</dbReference>
<dbReference type="EC" id="1.2.7.1" evidence="1"/>
<feature type="domain" description="Pyruvate/ketoisovalerate oxidoreductase catalytic" evidence="4">
    <location>
        <begin position="11"/>
        <end position="185"/>
    </location>
</feature>
<dbReference type="Pfam" id="PF01558">
    <property type="entry name" value="POR"/>
    <property type="match status" value="1"/>
</dbReference>
<dbReference type="GO" id="GO:0019164">
    <property type="term" value="F:pyruvate synthase activity"/>
    <property type="evidence" value="ECO:0007669"/>
    <property type="project" value="UniProtKB-EC"/>
</dbReference>
<organism evidence="6">
    <name type="scientific">Staphylothermus marinus</name>
    <dbReference type="NCBI Taxonomy" id="2280"/>
    <lineage>
        <taxon>Archaea</taxon>
        <taxon>Thermoproteota</taxon>
        <taxon>Thermoprotei</taxon>
        <taxon>Desulfurococcales</taxon>
        <taxon>Desulfurococcaceae</taxon>
        <taxon>Staphylothermus</taxon>
    </lineage>
</organism>
<comment type="catalytic activity">
    <reaction evidence="3">
        <text>2 oxidized [2Fe-2S]-[ferredoxin] + pyruvate + CoA = 2 reduced [2Fe-2S]-[ferredoxin] + acetyl-CoA + CO2 + H(+)</text>
        <dbReference type="Rhea" id="RHEA:12765"/>
        <dbReference type="Rhea" id="RHEA-COMP:10000"/>
        <dbReference type="Rhea" id="RHEA-COMP:10001"/>
        <dbReference type="ChEBI" id="CHEBI:15361"/>
        <dbReference type="ChEBI" id="CHEBI:15378"/>
        <dbReference type="ChEBI" id="CHEBI:16526"/>
        <dbReference type="ChEBI" id="CHEBI:33737"/>
        <dbReference type="ChEBI" id="CHEBI:33738"/>
        <dbReference type="ChEBI" id="CHEBI:57287"/>
        <dbReference type="ChEBI" id="CHEBI:57288"/>
        <dbReference type="EC" id="1.2.7.1"/>
    </reaction>
</comment>
<dbReference type="AlphaFoldDB" id="A0A7C4JLE8"/>
<dbReference type="NCBIfam" id="TIGR02175">
    <property type="entry name" value="PorC_KorC"/>
    <property type="match status" value="1"/>
</dbReference>
<keyword evidence="6" id="KW-0670">Pyruvate</keyword>
<evidence type="ECO:0000313" key="6">
    <source>
        <dbReference type="EMBL" id="HGQ73517.1"/>
    </source>
</evidence>
<protein>
    <recommendedName>
        <fullName evidence="1">pyruvate synthase</fullName>
        <ecNumber evidence="1">1.2.7.1</ecNumber>
    </recommendedName>
</protein>
<evidence type="ECO:0000313" key="5">
    <source>
        <dbReference type="EMBL" id="HGQ59488.1"/>
    </source>
</evidence>
<dbReference type="InterPro" id="IPR002869">
    <property type="entry name" value="Pyrv_flavodox_OxRed_cen"/>
</dbReference>